<dbReference type="Proteomes" id="UP000287651">
    <property type="component" value="Unassembled WGS sequence"/>
</dbReference>
<evidence type="ECO:0000313" key="3">
    <source>
        <dbReference type="Proteomes" id="UP000287651"/>
    </source>
</evidence>
<sequence>MTGAMELQPDDGPKSSLGIGSGLDDAVGSCRSSLGDSPKGSGSSLGTHREIARRRLEDSSQEYRLLDWLDERRVYHCHQAFGRLMATDPLILGGGTTHTQEFGYFR</sequence>
<feature type="compositionally biased region" description="Polar residues" evidence="1">
    <location>
        <begin position="30"/>
        <end position="46"/>
    </location>
</feature>
<evidence type="ECO:0000256" key="1">
    <source>
        <dbReference type="SAM" id="MobiDB-lite"/>
    </source>
</evidence>
<comment type="caution">
    <text evidence="2">The sequence shown here is derived from an EMBL/GenBank/DDBJ whole genome shotgun (WGS) entry which is preliminary data.</text>
</comment>
<accession>A0A427AJK4</accession>
<name>A0A427AJK4_ENSVE</name>
<proteinExistence type="predicted"/>
<gene>
    <name evidence="2" type="ORF">B296_00016435</name>
</gene>
<feature type="region of interest" description="Disordered" evidence="1">
    <location>
        <begin position="1"/>
        <end position="53"/>
    </location>
</feature>
<dbReference type="EMBL" id="AMZH03002193">
    <property type="protein sequence ID" value="RRT76443.1"/>
    <property type="molecule type" value="Genomic_DNA"/>
</dbReference>
<protein>
    <submittedName>
        <fullName evidence="2">Uncharacterized protein</fullName>
    </submittedName>
</protein>
<organism evidence="2 3">
    <name type="scientific">Ensete ventricosum</name>
    <name type="common">Abyssinian banana</name>
    <name type="synonym">Musa ensete</name>
    <dbReference type="NCBI Taxonomy" id="4639"/>
    <lineage>
        <taxon>Eukaryota</taxon>
        <taxon>Viridiplantae</taxon>
        <taxon>Streptophyta</taxon>
        <taxon>Embryophyta</taxon>
        <taxon>Tracheophyta</taxon>
        <taxon>Spermatophyta</taxon>
        <taxon>Magnoliopsida</taxon>
        <taxon>Liliopsida</taxon>
        <taxon>Zingiberales</taxon>
        <taxon>Musaceae</taxon>
        <taxon>Ensete</taxon>
    </lineage>
</organism>
<reference evidence="2 3" key="1">
    <citation type="journal article" date="2014" name="Agronomy (Basel)">
        <title>A Draft Genome Sequence for Ensete ventricosum, the Drought-Tolerant Tree Against Hunger.</title>
        <authorList>
            <person name="Harrison J."/>
            <person name="Moore K.A."/>
            <person name="Paszkiewicz K."/>
            <person name="Jones T."/>
            <person name="Grant M."/>
            <person name="Ambacheew D."/>
            <person name="Muzemil S."/>
            <person name="Studholme D.J."/>
        </authorList>
    </citation>
    <scope>NUCLEOTIDE SEQUENCE [LARGE SCALE GENOMIC DNA]</scope>
</reference>
<dbReference type="AlphaFoldDB" id="A0A427AJK4"/>
<evidence type="ECO:0000313" key="2">
    <source>
        <dbReference type="EMBL" id="RRT76443.1"/>
    </source>
</evidence>